<evidence type="ECO:0000256" key="6">
    <source>
        <dbReference type="SAM" id="SignalP"/>
    </source>
</evidence>
<feature type="signal peptide" evidence="6">
    <location>
        <begin position="1"/>
        <end position="19"/>
    </location>
</feature>
<feature type="region of interest" description="Disordered" evidence="5">
    <location>
        <begin position="35"/>
        <end position="54"/>
    </location>
</feature>
<accession>A0ABU7J7R5</accession>
<comment type="caution">
    <text evidence="7">The sequence shown here is derived from an EMBL/GenBank/DDBJ whole genome shotgun (WGS) entry which is preliminary data.</text>
</comment>
<feature type="compositionally biased region" description="Basic residues" evidence="5">
    <location>
        <begin position="39"/>
        <end position="51"/>
    </location>
</feature>
<name>A0ABU7J7R5_9GAMM</name>
<keyword evidence="8" id="KW-1185">Reference proteome</keyword>
<feature type="chain" id="PRO_5047141842" evidence="6">
    <location>
        <begin position="20"/>
        <end position="180"/>
    </location>
</feature>
<protein>
    <submittedName>
        <fullName evidence="7">Spy/CpxP family protein refolding chaperone</fullName>
    </submittedName>
</protein>
<evidence type="ECO:0000256" key="1">
    <source>
        <dbReference type="ARBA" id="ARBA00004418"/>
    </source>
</evidence>
<dbReference type="Pfam" id="PF07813">
    <property type="entry name" value="LTXXQ"/>
    <property type="match status" value="1"/>
</dbReference>
<gene>
    <name evidence="7" type="ORF">QWY20_10800</name>
</gene>
<dbReference type="PANTHER" id="PTHR38102">
    <property type="entry name" value="PERIPLASMIC CHAPERONE SPY"/>
    <property type="match status" value="1"/>
</dbReference>
<evidence type="ECO:0000256" key="3">
    <source>
        <dbReference type="ARBA" id="ARBA00022729"/>
    </source>
</evidence>
<feature type="compositionally biased region" description="Polar residues" evidence="5">
    <location>
        <begin position="170"/>
        <end position="180"/>
    </location>
</feature>
<organism evidence="7 8">
    <name type="scientific">Alkalimonas cellulosilytica</name>
    <dbReference type="NCBI Taxonomy" id="3058395"/>
    <lineage>
        <taxon>Bacteria</taxon>
        <taxon>Pseudomonadati</taxon>
        <taxon>Pseudomonadota</taxon>
        <taxon>Gammaproteobacteria</taxon>
        <taxon>Alkalimonas</taxon>
    </lineage>
</organism>
<comment type="subcellular location">
    <subcellularLocation>
        <location evidence="1">Periplasm</location>
    </subcellularLocation>
</comment>
<evidence type="ECO:0000313" key="7">
    <source>
        <dbReference type="EMBL" id="MEE2001940.1"/>
    </source>
</evidence>
<keyword evidence="3 6" id="KW-0732">Signal</keyword>
<dbReference type="EMBL" id="JAUHLI010000009">
    <property type="protein sequence ID" value="MEE2001940.1"/>
    <property type="molecule type" value="Genomic_DNA"/>
</dbReference>
<proteinExistence type="inferred from homology"/>
<dbReference type="InterPro" id="IPR012899">
    <property type="entry name" value="LTXXQ"/>
</dbReference>
<sequence length="180" mass="20863">MKVTTMISLLMAGSLSMAAAPISATELIAQSVTAEQQPHGKRWQHGAKRVGMKQEGNRYNSQYRRHAAEGQGHRQLALTDEQKQQLQALRQAQRAQHGDRAEQRAQRQQLQQLVQADSFDATAARLLLEQRQQQQLERQLAMLEFRHQFWQLLTAEQREQLQQRSEQRPYQRSQRRTNAG</sequence>
<dbReference type="PANTHER" id="PTHR38102:SF1">
    <property type="entry name" value="PERIPLASMIC CHAPERONE SPY"/>
    <property type="match status" value="1"/>
</dbReference>
<evidence type="ECO:0000313" key="8">
    <source>
        <dbReference type="Proteomes" id="UP001336314"/>
    </source>
</evidence>
<feature type="region of interest" description="Disordered" evidence="5">
    <location>
        <begin position="161"/>
        <end position="180"/>
    </location>
</feature>
<comment type="similarity">
    <text evidence="2">Belongs to the CpxP/Spy family.</text>
</comment>
<reference evidence="7 8" key="1">
    <citation type="submission" date="2023-07" db="EMBL/GenBank/DDBJ databases">
        <title>Alkalimonas sp., MEB108 novel, alkaliphilic bacterium isolated from Lonar Lake, India.</title>
        <authorList>
            <person name="Joshi A."/>
            <person name="Thite S."/>
        </authorList>
    </citation>
    <scope>NUCLEOTIDE SEQUENCE [LARGE SCALE GENOMIC DNA]</scope>
    <source>
        <strain evidence="7 8">MEB108</strain>
    </source>
</reference>
<dbReference type="Gene3D" id="1.20.120.1490">
    <property type="match status" value="1"/>
</dbReference>
<dbReference type="RefSeq" id="WP_330129023.1">
    <property type="nucleotide sequence ID" value="NZ_JAUHLI010000009.1"/>
</dbReference>
<keyword evidence="4" id="KW-0574">Periplasm</keyword>
<dbReference type="Proteomes" id="UP001336314">
    <property type="component" value="Unassembled WGS sequence"/>
</dbReference>
<evidence type="ECO:0000256" key="5">
    <source>
        <dbReference type="SAM" id="MobiDB-lite"/>
    </source>
</evidence>
<evidence type="ECO:0000256" key="4">
    <source>
        <dbReference type="ARBA" id="ARBA00022764"/>
    </source>
</evidence>
<evidence type="ECO:0000256" key="2">
    <source>
        <dbReference type="ARBA" id="ARBA00008441"/>
    </source>
</evidence>
<dbReference type="PIRSF" id="PIRSF034445">
    <property type="entry name" value="CpxP_Spy"/>
    <property type="match status" value="1"/>
</dbReference>
<dbReference type="InterPro" id="IPR052211">
    <property type="entry name" value="Cpx_auxiliary_protein"/>
</dbReference>